<comment type="caution">
    <text evidence="8">The sequence shown here is derived from an EMBL/GenBank/DDBJ whole genome shotgun (WGS) entry which is preliminary data.</text>
</comment>
<evidence type="ECO:0000259" key="7">
    <source>
        <dbReference type="PROSITE" id="PS51918"/>
    </source>
</evidence>
<dbReference type="Gene3D" id="3.20.20.70">
    <property type="entry name" value="Aldolase class I"/>
    <property type="match status" value="1"/>
</dbReference>
<dbReference type="InterPro" id="IPR013785">
    <property type="entry name" value="Aldolase_TIM"/>
</dbReference>
<dbReference type="PANTHER" id="PTHR43787:SF11">
    <property type="entry name" value="UPF0026 PROTEIN SLR1464"/>
    <property type="match status" value="1"/>
</dbReference>
<dbReference type="PANTHER" id="PTHR43787">
    <property type="entry name" value="FEMO COFACTOR BIOSYNTHESIS PROTEIN NIFB-RELATED"/>
    <property type="match status" value="1"/>
</dbReference>
<sequence length="190" mass="20514">MPVTALSTVYGPVKSWRLGRSLGIDLLYESSICSFRCVYCQLGKIQVPTQDRRVWVPTAQVLADLERADWQSADVVTFSGNGEPTLALNLGECIRGVKARTGKPVVVLTNATLLGDPAVRADLAAADRVYVKLDAASDKMLRIVDHPVEGVTLDGILDGIKAFRAEYSGYLAIQTMVMPMNVGEVDALCA</sequence>
<protein>
    <submittedName>
        <fullName evidence="8">Radical SAM protein</fullName>
    </submittedName>
</protein>
<accession>A0A938BMN7</accession>
<evidence type="ECO:0000256" key="4">
    <source>
        <dbReference type="ARBA" id="ARBA00022723"/>
    </source>
</evidence>
<dbReference type="InterPro" id="IPR040084">
    <property type="entry name" value="GTPase_Obg"/>
</dbReference>
<evidence type="ECO:0000313" key="8">
    <source>
        <dbReference type="EMBL" id="MBM3274473.1"/>
    </source>
</evidence>
<evidence type="ECO:0000256" key="5">
    <source>
        <dbReference type="ARBA" id="ARBA00023004"/>
    </source>
</evidence>
<evidence type="ECO:0000256" key="3">
    <source>
        <dbReference type="ARBA" id="ARBA00022691"/>
    </source>
</evidence>
<dbReference type="SFLD" id="SFLDG01083">
    <property type="entry name" value="Uncharacterised_Radical_SAM_Su"/>
    <property type="match status" value="1"/>
</dbReference>
<dbReference type="CDD" id="cd01335">
    <property type="entry name" value="Radical_SAM"/>
    <property type="match status" value="1"/>
</dbReference>
<dbReference type="InterPro" id="IPR007197">
    <property type="entry name" value="rSAM"/>
</dbReference>
<feature type="domain" description="Radical SAM core" evidence="7">
    <location>
        <begin position="19"/>
        <end position="190"/>
    </location>
</feature>
<keyword evidence="3" id="KW-0949">S-adenosyl-L-methionine</keyword>
<keyword evidence="5" id="KW-0408">Iron</keyword>
<keyword evidence="4" id="KW-0479">Metal-binding</keyword>
<feature type="non-terminal residue" evidence="8">
    <location>
        <position position="190"/>
    </location>
</feature>
<dbReference type="AlphaFoldDB" id="A0A938BMN7"/>
<comment type="cofactor">
    <cofactor evidence="1">
        <name>[4Fe-4S] cluster</name>
        <dbReference type="ChEBI" id="CHEBI:49883"/>
    </cofactor>
</comment>
<keyword evidence="2" id="KW-0004">4Fe-4S</keyword>
<organism evidence="8 9">
    <name type="scientific">Candidatus Tanganyikabacteria bacterium</name>
    <dbReference type="NCBI Taxonomy" id="2961651"/>
    <lineage>
        <taxon>Bacteria</taxon>
        <taxon>Bacillati</taxon>
        <taxon>Candidatus Sericytochromatia</taxon>
        <taxon>Candidatus Tanganyikabacteria</taxon>
    </lineage>
</organism>
<keyword evidence="6" id="KW-0411">Iron-sulfur</keyword>
<evidence type="ECO:0000256" key="6">
    <source>
        <dbReference type="ARBA" id="ARBA00023014"/>
    </source>
</evidence>
<dbReference type="GO" id="GO:0051539">
    <property type="term" value="F:4 iron, 4 sulfur cluster binding"/>
    <property type="evidence" value="ECO:0007669"/>
    <property type="project" value="UniProtKB-KW"/>
</dbReference>
<dbReference type="GO" id="GO:0046872">
    <property type="term" value="F:metal ion binding"/>
    <property type="evidence" value="ECO:0007669"/>
    <property type="project" value="UniProtKB-KW"/>
</dbReference>
<gene>
    <name evidence="8" type="ORF">FJZ00_04935</name>
</gene>
<name>A0A938BMN7_9BACT</name>
<dbReference type="EMBL" id="VGJX01000227">
    <property type="protein sequence ID" value="MBM3274473.1"/>
    <property type="molecule type" value="Genomic_DNA"/>
</dbReference>
<dbReference type="SFLD" id="SFLDS00029">
    <property type="entry name" value="Radical_SAM"/>
    <property type="match status" value="1"/>
</dbReference>
<dbReference type="Pfam" id="PF04055">
    <property type="entry name" value="Radical_SAM"/>
    <property type="match status" value="1"/>
</dbReference>
<dbReference type="Proteomes" id="UP000703893">
    <property type="component" value="Unassembled WGS sequence"/>
</dbReference>
<proteinExistence type="predicted"/>
<dbReference type="GO" id="GO:0003824">
    <property type="term" value="F:catalytic activity"/>
    <property type="evidence" value="ECO:0007669"/>
    <property type="project" value="InterPro"/>
</dbReference>
<dbReference type="SUPFAM" id="SSF102114">
    <property type="entry name" value="Radical SAM enzymes"/>
    <property type="match status" value="1"/>
</dbReference>
<evidence type="ECO:0000256" key="1">
    <source>
        <dbReference type="ARBA" id="ARBA00001966"/>
    </source>
</evidence>
<evidence type="ECO:0000256" key="2">
    <source>
        <dbReference type="ARBA" id="ARBA00022485"/>
    </source>
</evidence>
<dbReference type="InterPro" id="IPR058240">
    <property type="entry name" value="rSAM_sf"/>
</dbReference>
<reference evidence="8 9" key="1">
    <citation type="submission" date="2019-03" db="EMBL/GenBank/DDBJ databases">
        <title>Lake Tanganyika Metagenome-Assembled Genomes (MAGs).</title>
        <authorList>
            <person name="Tran P."/>
        </authorList>
    </citation>
    <scope>NUCLEOTIDE SEQUENCE [LARGE SCALE GENOMIC DNA]</scope>
    <source>
        <strain evidence="8">K_DeepCast_65m_m2_236</strain>
    </source>
</reference>
<dbReference type="PROSITE" id="PS51918">
    <property type="entry name" value="RADICAL_SAM"/>
    <property type="match status" value="1"/>
</dbReference>
<evidence type="ECO:0000313" key="9">
    <source>
        <dbReference type="Proteomes" id="UP000703893"/>
    </source>
</evidence>